<dbReference type="Proteomes" id="UP001620514">
    <property type="component" value="Unassembled WGS sequence"/>
</dbReference>
<proteinExistence type="predicted"/>
<keyword evidence="2" id="KW-1185">Reference proteome</keyword>
<protein>
    <submittedName>
        <fullName evidence="1">Chloramphenicol 3-O-phosphotransferase</fullName>
    </submittedName>
</protein>
<dbReference type="EMBL" id="JBIYDN010000073">
    <property type="protein sequence ID" value="MFK4448988.1"/>
    <property type="molecule type" value="Genomic_DNA"/>
</dbReference>
<comment type="caution">
    <text evidence="1">The sequence shown here is derived from an EMBL/GenBank/DDBJ whole genome shotgun (WGS) entry which is preliminary data.</text>
</comment>
<gene>
    <name evidence="1" type="ORF">ABH943_009033</name>
</gene>
<reference evidence="1 2" key="1">
    <citation type="submission" date="2024-11" db="EMBL/GenBank/DDBJ databases">
        <title>Using genomics to understand microbial adaptation to soil warming.</title>
        <authorList>
            <person name="Deangelis K.M. PhD."/>
        </authorList>
    </citation>
    <scope>NUCLEOTIDE SEQUENCE [LARGE SCALE GENOMIC DNA]</scope>
    <source>
        <strain evidence="1 2">GAS97</strain>
    </source>
</reference>
<evidence type="ECO:0000313" key="2">
    <source>
        <dbReference type="Proteomes" id="UP001620514"/>
    </source>
</evidence>
<dbReference type="RefSeq" id="WP_404615690.1">
    <property type="nucleotide sequence ID" value="NZ_JBIYDN010000073.1"/>
</dbReference>
<name>A0ABW8MZ21_9BURK</name>
<organism evidence="1 2">
    <name type="scientific">Caballeronia udeis</name>
    <dbReference type="NCBI Taxonomy" id="1232866"/>
    <lineage>
        <taxon>Bacteria</taxon>
        <taxon>Pseudomonadati</taxon>
        <taxon>Pseudomonadota</taxon>
        <taxon>Betaproteobacteria</taxon>
        <taxon>Burkholderiales</taxon>
        <taxon>Burkholderiaceae</taxon>
        <taxon>Caballeronia</taxon>
    </lineage>
</organism>
<evidence type="ECO:0000313" key="1">
    <source>
        <dbReference type="EMBL" id="MFK4448988.1"/>
    </source>
</evidence>
<sequence>MDPVTMAIIAAVEAGANSAAGDVAKKALVDCYDGLKSLLIKKFGTESDVAEALDKLEKQPDAKGRRQTVQDELVAVDAGADPELLKAAQALVDQIKSRPGGEQHITNVQGDLNVVADRGSSASINISGSVGKRE</sequence>
<accession>A0ABW8MZ21</accession>